<dbReference type="Gene3D" id="3.40.50.300">
    <property type="entry name" value="P-loop containing nucleotide triphosphate hydrolases"/>
    <property type="match status" value="1"/>
</dbReference>
<name>A0A510Y4P2_MARHA</name>
<dbReference type="InterPro" id="IPR003593">
    <property type="entry name" value="AAA+_ATPase"/>
</dbReference>
<dbReference type="SUPFAM" id="SSF52540">
    <property type="entry name" value="P-loop containing nucleoside triphosphate hydrolases"/>
    <property type="match status" value="1"/>
</dbReference>
<keyword evidence="3" id="KW-1185">Reference proteome</keyword>
<dbReference type="EMBL" id="BJUN01000005">
    <property type="protein sequence ID" value="GEK58326.1"/>
    <property type="molecule type" value="Genomic_DNA"/>
</dbReference>
<dbReference type="PANTHER" id="PTHR30050">
    <property type="entry name" value="CHROMOSOMAL REPLICATION INITIATOR PROTEIN DNAA"/>
    <property type="match status" value="1"/>
</dbReference>
<comment type="caution">
    <text evidence="2">The sequence shown here is derived from an EMBL/GenBank/DDBJ whole genome shotgun (WGS) entry which is preliminary data.</text>
</comment>
<protein>
    <submittedName>
        <fullName evidence="2">Phage-like element PBSX protein XkdC</fullName>
    </submittedName>
</protein>
<dbReference type="SMART" id="SM00382">
    <property type="entry name" value="AAA"/>
    <property type="match status" value="1"/>
</dbReference>
<dbReference type="PANTHER" id="PTHR30050:SF10">
    <property type="entry name" value="PHAGE-LIKE ELEMENT PBSX PROTEIN XKDC"/>
    <property type="match status" value="1"/>
</dbReference>
<dbReference type="RefSeq" id="WP_233133308.1">
    <property type="nucleotide sequence ID" value="NZ_BJUN01000005.1"/>
</dbReference>
<sequence>MEEAAKGMQEVLASLEKKSAEMKSNPLSVTDGTGREADYQCPVCKDQTGWLEKVEGVEKWVICPCIRERRTQRLLQFSEITESFRNVTFGQFQTDNVDPQVASMKEAALAYYSTYQELRKHRENSMLIMGVPGCGKTHILTALSNNLMQRKKLEDEVGQQQGVSVQYFPYVEGFNDLRDDFNLLERKMERMKKADVLFIDDLFKPVKQWTKDGHERVPRATAWQIEQMYAVINHRYLNHLPILVSTELIMEELVEVDDALASRIVQMCKSFLVTITGPKNDLNYRLKGVY</sequence>
<dbReference type="InterPro" id="IPR013317">
    <property type="entry name" value="DnaA_dom"/>
</dbReference>
<dbReference type="Proteomes" id="UP000321051">
    <property type="component" value="Unassembled WGS sequence"/>
</dbReference>
<proteinExistence type="predicted"/>
<feature type="domain" description="AAA+ ATPase" evidence="1">
    <location>
        <begin position="122"/>
        <end position="271"/>
    </location>
</feature>
<dbReference type="GO" id="GO:0006260">
    <property type="term" value="P:DNA replication"/>
    <property type="evidence" value="ECO:0007669"/>
    <property type="project" value="TreeGrafter"/>
</dbReference>
<dbReference type="AlphaFoldDB" id="A0A510Y4P2"/>
<evidence type="ECO:0000313" key="3">
    <source>
        <dbReference type="Proteomes" id="UP000321051"/>
    </source>
</evidence>
<evidence type="ECO:0000259" key="1">
    <source>
        <dbReference type="SMART" id="SM00382"/>
    </source>
</evidence>
<gene>
    <name evidence="2" type="primary">xkdC</name>
    <name evidence="2" type="ORF">MHA01_12310</name>
</gene>
<dbReference type="STRING" id="1371.GCA_900166605_02723"/>
<dbReference type="NCBIfam" id="NF005378">
    <property type="entry name" value="PRK06921.1"/>
    <property type="match status" value="1"/>
</dbReference>
<organism evidence="2 3">
    <name type="scientific">Marinococcus halophilus</name>
    <dbReference type="NCBI Taxonomy" id="1371"/>
    <lineage>
        <taxon>Bacteria</taxon>
        <taxon>Bacillati</taxon>
        <taxon>Bacillota</taxon>
        <taxon>Bacilli</taxon>
        <taxon>Bacillales</taxon>
        <taxon>Bacillaceae</taxon>
        <taxon>Marinococcus</taxon>
    </lineage>
</organism>
<evidence type="ECO:0000313" key="2">
    <source>
        <dbReference type="EMBL" id="GEK58326.1"/>
    </source>
</evidence>
<reference evidence="2 3" key="1">
    <citation type="submission" date="2019-07" db="EMBL/GenBank/DDBJ databases">
        <title>Whole genome shotgun sequence of Marinococcus halophilus NBRC 102359.</title>
        <authorList>
            <person name="Hosoyama A."/>
            <person name="Uohara A."/>
            <person name="Ohji S."/>
            <person name="Ichikawa N."/>
        </authorList>
    </citation>
    <scope>NUCLEOTIDE SEQUENCE [LARGE SCALE GENOMIC DNA]</scope>
    <source>
        <strain evidence="2 3">NBRC 102359</strain>
    </source>
</reference>
<accession>A0A510Y4P2</accession>
<dbReference type="Pfam" id="PF00308">
    <property type="entry name" value="Bac_DnaA"/>
    <property type="match status" value="1"/>
</dbReference>
<dbReference type="InterPro" id="IPR027417">
    <property type="entry name" value="P-loop_NTPase"/>
</dbReference>